<feature type="transmembrane region" description="Helical" evidence="6">
    <location>
        <begin position="341"/>
        <end position="362"/>
    </location>
</feature>
<dbReference type="Pfam" id="PF13440">
    <property type="entry name" value="Polysacc_synt_3"/>
    <property type="match status" value="1"/>
</dbReference>
<evidence type="ECO:0000256" key="2">
    <source>
        <dbReference type="ARBA" id="ARBA00022475"/>
    </source>
</evidence>
<dbReference type="GO" id="GO:0005886">
    <property type="term" value="C:plasma membrane"/>
    <property type="evidence" value="ECO:0007669"/>
    <property type="project" value="UniProtKB-SubCell"/>
</dbReference>
<feature type="transmembrane region" description="Helical" evidence="6">
    <location>
        <begin position="53"/>
        <end position="75"/>
    </location>
</feature>
<organism evidence="7 8">
    <name type="scientific">Neobacillus piezotolerans</name>
    <dbReference type="NCBI Taxonomy" id="2259171"/>
    <lineage>
        <taxon>Bacteria</taxon>
        <taxon>Bacillati</taxon>
        <taxon>Bacillota</taxon>
        <taxon>Bacilli</taxon>
        <taxon>Bacillales</taxon>
        <taxon>Bacillaceae</taxon>
        <taxon>Neobacillus</taxon>
    </lineage>
</organism>
<evidence type="ECO:0008006" key="9">
    <source>
        <dbReference type="Google" id="ProtNLM"/>
    </source>
</evidence>
<dbReference type="RefSeq" id="WP_115452967.1">
    <property type="nucleotide sequence ID" value="NZ_QNQT01000007.1"/>
</dbReference>
<evidence type="ECO:0000256" key="6">
    <source>
        <dbReference type="SAM" id="Phobius"/>
    </source>
</evidence>
<dbReference type="OrthoDB" id="109075at2"/>
<reference evidence="7 8" key="1">
    <citation type="submission" date="2018-07" db="EMBL/GenBank/DDBJ databases">
        <title>Bacillus sp. YLB-04 draft genome sequence.</title>
        <authorList>
            <person name="Yu L."/>
            <person name="Tang X."/>
        </authorList>
    </citation>
    <scope>NUCLEOTIDE SEQUENCE [LARGE SCALE GENOMIC DNA]</scope>
    <source>
        <strain evidence="7 8">YLB-04</strain>
    </source>
</reference>
<feature type="transmembrane region" description="Helical" evidence="6">
    <location>
        <begin position="87"/>
        <end position="111"/>
    </location>
</feature>
<keyword evidence="5 6" id="KW-0472">Membrane</keyword>
<keyword evidence="3 6" id="KW-0812">Transmembrane</keyword>
<keyword evidence="8" id="KW-1185">Reference proteome</keyword>
<keyword evidence="4 6" id="KW-1133">Transmembrane helix</keyword>
<evidence type="ECO:0000313" key="8">
    <source>
        <dbReference type="Proteomes" id="UP000257144"/>
    </source>
</evidence>
<evidence type="ECO:0000313" key="7">
    <source>
        <dbReference type="EMBL" id="RDU36039.1"/>
    </source>
</evidence>
<feature type="transmembrane region" description="Helical" evidence="6">
    <location>
        <begin position="374"/>
        <end position="391"/>
    </location>
</feature>
<evidence type="ECO:0000256" key="1">
    <source>
        <dbReference type="ARBA" id="ARBA00004651"/>
    </source>
</evidence>
<dbReference type="InterPro" id="IPR050833">
    <property type="entry name" value="Poly_Biosynth_Transport"/>
</dbReference>
<feature type="transmembrane region" description="Helical" evidence="6">
    <location>
        <begin position="123"/>
        <end position="145"/>
    </location>
</feature>
<feature type="transmembrane region" description="Helical" evidence="6">
    <location>
        <begin position="20"/>
        <end position="41"/>
    </location>
</feature>
<feature type="transmembrane region" description="Helical" evidence="6">
    <location>
        <begin position="397"/>
        <end position="420"/>
    </location>
</feature>
<proteinExistence type="predicted"/>
<dbReference type="PANTHER" id="PTHR30250:SF11">
    <property type="entry name" value="O-ANTIGEN TRANSPORTER-RELATED"/>
    <property type="match status" value="1"/>
</dbReference>
<comment type="caution">
    <text evidence="7">The sequence shown here is derived from an EMBL/GenBank/DDBJ whole genome shotgun (WGS) entry which is preliminary data.</text>
</comment>
<evidence type="ECO:0000256" key="3">
    <source>
        <dbReference type="ARBA" id="ARBA00022692"/>
    </source>
</evidence>
<name>A0A3D8GPE2_9BACI</name>
<evidence type="ECO:0000256" key="4">
    <source>
        <dbReference type="ARBA" id="ARBA00022989"/>
    </source>
</evidence>
<feature type="transmembrane region" description="Helical" evidence="6">
    <location>
        <begin position="308"/>
        <end position="329"/>
    </location>
</feature>
<dbReference type="AlphaFoldDB" id="A0A3D8GPE2"/>
<dbReference type="Proteomes" id="UP000257144">
    <property type="component" value="Unassembled WGS sequence"/>
</dbReference>
<protein>
    <recommendedName>
        <fullName evidence="9">Polysaccharide biosynthesis protein</fullName>
    </recommendedName>
</protein>
<evidence type="ECO:0000256" key="5">
    <source>
        <dbReference type="ARBA" id="ARBA00023136"/>
    </source>
</evidence>
<comment type="subcellular location">
    <subcellularLocation>
        <location evidence="1">Cell membrane</location>
        <topology evidence="1">Multi-pass membrane protein</topology>
    </subcellularLocation>
</comment>
<accession>A0A3D8GPE2</accession>
<keyword evidence="2" id="KW-1003">Cell membrane</keyword>
<dbReference type="EMBL" id="QNQT01000007">
    <property type="protein sequence ID" value="RDU36039.1"/>
    <property type="molecule type" value="Genomic_DNA"/>
</dbReference>
<dbReference type="PANTHER" id="PTHR30250">
    <property type="entry name" value="PST FAMILY PREDICTED COLANIC ACID TRANSPORTER"/>
    <property type="match status" value="1"/>
</dbReference>
<sequence length="438" mass="48877">MKQLVNLKNSLINNPFMKSISILAAGTAISHLFIFLTTPILTHLYSPEQFGVFSIYLSLLYSLSVIASLMYDQAIPLPKDDQEGWDALVLSLMIAVIISIIVFVCALIIPIGKWVGAPELDRYAWMLAVSVFGIGWFQAFNSWSIRMRDFSSISRSKINMNSGQMVSQITLGFFQAGIFGLLAGEVIGRISGFVTFLKYLFKNKPKVTLFCFQGVKRAIIRYKNFPLISSWSAFINISGARIPAIFLAAHYGPAVAGWYLLAEKILTVPEALLGYSVKQVYMSESSRLHARGEEFSSLFWMTVKKMSLIGGGIIGIIALAVPPFIPMLFGQEWKEAGSYLHIIALLFFMRIVVNPIASNFYVLESQGLQIVSELIRFSLICLSMIISYFYIERAALAILVISCLSSIGYLAYGIVSWHIVRKHFRKAGRSVSGERIES</sequence>
<gene>
    <name evidence="7" type="ORF">DRW41_15745</name>
</gene>